<dbReference type="SUPFAM" id="SSF48452">
    <property type="entry name" value="TPR-like"/>
    <property type="match status" value="2"/>
</dbReference>
<dbReference type="InterPro" id="IPR016032">
    <property type="entry name" value="Sig_transdc_resp-reg_C-effctor"/>
</dbReference>
<gene>
    <name evidence="5" type="ORF">Adu01nite_70290</name>
</gene>
<dbReference type="InterPro" id="IPR036388">
    <property type="entry name" value="WH-like_DNA-bd_sf"/>
</dbReference>
<dbReference type="Pfam" id="PF13191">
    <property type="entry name" value="AAA_16"/>
    <property type="match status" value="1"/>
</dbReference>
<proteinExistence type="predicted"/>
<reference evidence="5 6" key="1">
    <citation type="submission" date="2021-01" db="EMBL/GenBank/DDBJ databases">
        <title>Whole genome shotgun sequence of Actinoplanes durhamensis NBRC 14914.</title>
        <authorList>
            <person name="Komaki H."/>
            <person name="Tamura T."/>
        </authorList>
    </citation>
    <scope>NUCLEOTIDE SEQUENCE [LARGE SCALE GENOMIC DNA]</scope>
    <source>
        <strain evidence="5 6">NBRC 14914</strain>
    </source>
</reference>
<feature type="region of interest" description="Disordered" evidence="3">
    <location>
        <begin position="878"/>
        <end position="898"/>
    </location>
</feature>
<dbReference type="SUPFAM" id="SSF46894">
    <property type="entry name" value="C-terminal effector domain of the bipartite response regulators"/>
    <property type="match status" value="1"/>
</dbReference>
<dbReference type="InterPro" id="IPR027417">
    <property type="entry name" value="P-loop_NTPase"/>
</dbReference>
<evidence type="ECO:0000256" key="3">
    <source>
        <dbReference type="SAM" id="MobiDB-lite"/>
    </source>
</evidence>
<dbReference type="EMBL" id="BOML01000057">
    <property type="protein sequence ID" value="GIE05679.1"/>
    <property type="molecule type" value="Genomic_DNA"/>
</dbReference>
<dbReference type="PROSITE" id="PS50043">
    <property type="entry name" value="HTH_LUXR_2"/>
    <property type="match status" value="1"/>
</dbReference>
<keyword evidence="2" id="KW-0067">ATP-binding</keyword>
<dbReference type="SUPFAM" id="SSF52540">
    <property type="entry name" value="P-loop containing nucleoside triphosphate hydrolases"/>
    <property type="match status" value="1"/>
</dbReference>
<evidence type="ECO:0000313" key="6">
    <source>
        <dbReference type="Proteomes" id="UP000637628"/>
    </source>
</evidence>
<keyword evidence="6" id="KW-1185">Reference proteome</keyword>
<name>A0ABQ3Z776_9ACTN</name>
<dbReference type="PRINTS" id="PR00038">
    <property type="entry name" value="HTHLUXR"/>
</dbReference>
<evidence type="ECO:0000313" key="5">
    <source>
        <dbReference type="EMBL" id="GIE05679.1"/>
    </source>
</evidence>
<accession>A0ABQ3Z776</accession>
<evidence type="ECO:0000256" key="2">
    <source>
        <dbReference type="ARBA" id="ARBA00022840"/>
    </source>
</evidence>
<dbReference type="Gene3D" id="1.25.40.10">
    <property type="entry name" value="Tetratricopeptide repeat domain"/>
    <property type="match status" value="2"/>
</dbReference>
<evidence type="ECO:0000259" key="4">
    <source>
        <dbReference type="PROSITE" id="PS50043"/>
    </source>
</evidence>
<dbReference type="PANTHER" id="PTHR16305">
    <property type="entry name" value="TESTICULAR SOLUBLE ADENYLYL CYCLASE"/>
    <property type="match status" value="1"/>
</dbReference>
<dbReference type="PROSITE" id="PS00622">
    <property type="entry name" value="HTH_LUXR_1"/>
    <property type="match status" value="1"/>
</dbReference>
<dbReference type="Pfam" id="PF00196">
    <property type="entry name" value="GerE"/>
    <property type="match status" value="1"/>
</dbReference>
<dbReference type="InterPro" id="IPR011990">
    <property type="entry name" value="TPR-like_helical_dom_sf"/>
</dbReference>
<evidence type="ECO:0000256" key="1">
    <source>
        <dbReference type="ARBA" id="ARBA00022741"/>
    </source>
</evidence>
<dbReference type="InterPro" id="IPR041664">
    <property type="entry name" value="AAA_16"/>
</dbReference>
<dbReference type="Gene3D" id="1.10.10.10">
    <property type="entry name" value="Winged helix-like DNA-binding domain superfamily/Winged helix DNA-binding domain"/>
    <property type="match status" value="1"/>
</dbReference>
<dbReference type="CDD" id="cd06170">
    <property type="entry name" value="LuxR_C_like"/>
    <property type="match status" value="1"/>
</dbReference>
<dbReference type="SMART" id="SM00421">
    <property type="entry name" value="HTH_LUXR"/>
    <property type="match status" value="1"/>
</dbReference>
<dbReference type="PANTHER" id="PTHR16305:SF35">
    <property type="entry name" value="TRANSCRIPTIONAL ACTIVATOR DOMAIN"/>
    <property type="match status" value="1"/>
</dbReference>
<organism evidence="5 6">
    <name type="scientific">Paractinoplanes durhamensis</name>
    <dbReference type="NCBI Taxonomy" id="113563"/>
    <lineage>
        <taxon>Bacteria</taxon>
        <taxon>Bacillati</taxon>
        <taxon>Actinomycetota</taxon>
        <taxon>Actinomycetes</taxon>
        <taxon>Micromonosporales</taxon>
        <taxon>Micromonosporaceae</taxon>
        <taxon>Paractinoplanes</taxon>
    </lineage>
</organism>
<dbReference type="InterPro" id="IPR000792">
    <property type="entry name" value="Tscrpt_reg_LuxR_C"/>
</dbReference>
<dbReference type="Proteomes" id="UP000637628">
    <property type="component" value="Unassembled WGS sequence"/>
</dbReference>
<keyword evidence="1" id="KW-0547">Nucleotide-binding</keyword>
<protein>
    <submittedName>
        <fullName evidence="5">LuxR family transcriptional regulator</fullName>
    </submittedName>
</protein>
<feature type="domain" description="HTH luxR-type" evidence="4">
    <location>
        <begin position="816"/>
        <end position="881"/>
    </location>
</feature>
<comment type="caution">
    <text evidence="5">The sequence shown here is derived from an EMBL/GenBank/DDBJ whole genome shotgun (WGS) entry which is preliminary data.</text>
</comment>
<sequence length="898" mass="94392">MLAGEPGIGKTALLTYALAAARGATTLATTGLESEAALPYAGLGDLLRPLLDLVPKLPGPQARALRAALALEEHETEISRYAVCMATLSLLTIAADQGPVLLVVDDAHWIDRPSLAALLFAGRRLAADPVAMVVAAHDTALDDLDAAHLDVLRVAGLDHEATGRLLDRLRPDQLPPGLVTELWRATGGNPLALADAADSLTGTQLAGVAPLPDPLPIRAGLHRAFAARLAPLPAATRGALLVVALSGSAEAAGIHAALDTIGAGRAALDHAEQAGMIRRAGGRVAFTHPLLRSVVQRTATPAARRRVFDALAATSTGGERAWYLAADVGGLDEPAAAELERAADEMRRRAGYTDAARALHRAAELTAPARRARLLFAAAVDAQRAGDLTEAAAWLDEARLLVDDPLIAADIALALGRVLARRGTAAIAQRVLVGAADTVETADPRRAAGLLSAAVDPALTEGRIHDAVAYARRAVALDAADGGARIVLAEALMFAGELGESRVLFAAERDRLDQLDPLADADTLVMLGLCRGWLEEYESATAVLGRVIDAARDAGALSVLIRALAFDAEVRRCTGEWSVGYAEAEEALRLARELHEVAPVGFALVGLARFDAACGRHDAALERLAEAARIAGPLGTPGLLIFAGTAEGLVHLVAGDHDRAIACLDGVREFTEKAGLGNPDFLPWCADLIEAYWRAGRSAEARELLTGLEARAGRSGLGSAGAAAARCRAILATDPGEAEWWFREALRRHDLRPQPFEAARTRLLAAEVLRRRRRRVEARALLHEALPVFDRLGCEPFARRASAELAAAGERGSARTPSVIPRLTAQELQVAQAVADGMSNPEVAAALFISRKTVESHLTNAYRKLGLHSRTQLVRHLAQNGQNRGDGSGSRAATDGSA</sequence>